<dbReference type="PROSITE" id="PS50958">
    <property type="entry name" value="SMB_2"/>
    <property type="match status" value="1"/>
</dbReference>
<evidence type="ECO:0000313" key="4">
    <source>
        <dbReference type="Proteomes" id="UP001208570"/>
    </source>
</evidence>
<dbReference type="PROSITE" id="PS00524">
    <property type="entry name" value="SMB_1"/>
    <property type="match status" value="1"/>
</dbReference>
<sequence length="116" mass="13105">MPPPPTARVMMLMMPPHPPSTMIVIMMMIMMMMMMNGDVTAQLWPNYPEPGPDIHGRFCATRRSGCCPGRDDRCTMPILDTVCYCDEFCIRTQADCCPDFAPTCTHRPESQTLISK</sequence>
<organism evidence="3 4">
    <name type="scientific">Paralvinella palmiformis</name>
    <dbReference type="NCBI Taxonomy" id="53620"/>
    <lineage>
        <taxon>Eukaryota</taxon>
        <taxon>Metazoa</taxon>
        <taxon>Spiralia</taxon>
        <taxon>Lophotrochozoa</taxon>
        <taxon>Annelida</taxon>
        <taxon>Polychaeta</taxon>
        <taxon>Sedentaria</taxon>
        <taxon>Canalipalpata</taxon>
        <taxon>Terebellida</taxon>
        <taxon>Terebelliformia</taxon>
        <taxon>Alvinellidae</taxon>
        <taxon>Paralvinella</taxon>
    </lineage>
</organism>
<keyword evidence="1" id="KW-1015">Disulfide bond</keyword>
<dbReference type="InterPro" id="IPR001212">
    <property type="entry name" value="Somatomedin_B_dom"/>
</dbReference>
<dbReference type="EMBL" id="JAODUP010000229">
    <property type="protein sequence ID" value="KAK2155852.1"/>
    <property type="molecule type" value="Genomic_DNA"/>
</dbReference>
<proteinExistence type="predicted"/>
<gene>
    <name evidence="3" type="ORF">LSH36_229g00031</name>
</gene>
<accession>A0AAD9JN86</accession>
<comment type="caution">
    <text evidence="3">The sequence shown here is derived from an EMBL/GenBank/DDBJ whole genome shotgun (WGS) entry which is preliminary data.</text>
</comment>
<dbReference type="Proteomes" id="UP001208570">
    <property type="component" value="Unassembled WGS sequence"/>
</dbReference>
<evidence type="ECO:0000256" key="1">
    <source>
        <dbReference type="ARBA" id="ARBA00023157"/>
    </source>
</evidence>
<dbReference type="SMART" id="SM00201">
    <property type="entry name" value="SO"/>
    <property type="match status" value="1"/>
</dbReference>
<keyword evidence="4" id="KW-1185">Reference proteome</keyword>
<dbReference type="AlphaFoldDB" id="A0AAD9JN86"/>
<evidence type="ECO:0000313" key="3">
    <source>
        <dbReference type="EMBL" id="KAK2155852.1"/>
    </source>
</evidence>
<evidence type="ECO:0000259" key="2">
    <source>
        <dbReference type="PROSITE" id="PS50958"/>
    </source>
</evidence>
<reference evidence="3" key="1">
    <citation type="journal article" date="2023" name="Mol. Biol. Evol.">
        <title>Third-Generation Sequencing Reveals the Adaptive Role of the Epigenome in Three Deep-Sea Polychaetes.</title>
        <authorList>
            <person name="Perez M."/>
            <person name="Aroh O."/>
            <person name="Sun Y."/>
            <person name="Lan Y."/>
            <person name="Juniper S.K."/>
            <person name="Young C.R."/>
            <person name="Angers B."/>
            <person name="Qian P.Y."/>
        </authorList>
    </citation>
    <scope>NUCLEOTIDE SEQUENCE</scope>
    <source>
        <strain evidence="3">P08H-3</strain>
    </source>
</reference>
<name>A0AAD9JN86_9ANNE</name>
<protein>
    <recommendedName>
        <fullName evidence="2">SMB domain-containing protein</fullName>
    </recommendedName>
</protein>
<feature type="domain" description="SMB" evidence="2">
    <location>
        <begin position="63"/>
        <end position="109"/>
    </location>
</feature>